<sequence>MPAPKSTRYIWLQMLLGLAAGVMAALLLHAFWQMFGLPERPGPVAWGDLVRPAGLQLFVSLALPAAAVLPTLVLGLLAYLLSGADPEALEECRRAQRLDAYTYLLLAAGVVLVLVYNVLGNGTLALGLIYLGLAAAKTAILLRLVWRAFLAPTPEGERPLGRKGLAAVLLSALVVFSLPAPWLAQTFSASSGESAYLVQAHAVAAGQPLSLEPNAPGPEHRGFYWNSEAPEDPDRPGGSLIPLFALIISPAYAVGGRLAVLLQQAVFMALSAAVLLSWLRAVGVRAGPAAVATVLGLGAAPVFIAGGMALPEAPAILLALCALRLLTWARTSPWSALPLLTVACLLLLGLDLRYFALAGGLLLMGLFELLRRPLGPWAAGALASAPALVLAATLFGPWESWPPILGPAVQENLGWWQQALYWWTPLAAFSGGLFLDQAYGLLPAAPILLVALGGLPLSLRRRPAPSLQYLLPAGLHLAAMCFTGWYRWHGGSAPPGLLAVVLLPPAALLLAPVLEALSRPWWRLAWWLPAALGLAYTWLLTLLPWLRLALPGAPNPLILSLGGRLGLNLTRSLPSGFGTLPEILPTTCLALSLAVFYAVCTWRLPAPAAAAIPVKANEVLLLLLLLGLAAWGLVLGAAPLP</sequence>
<keyword evidence="1" id="KW-1133">Transmembrane helix</keyword>
<keyword evidence="3" id="KW-1185">Reference proteome</keyword>
<dbReference type="KEGG" id="dmp:FAK_05750"/>
<feature type="transmembrane region" description="Helical" evidence="1">
    <location>
        <begin position="494"/>
        <end position="514"/>
    </location>
</feature>
<feature type="transmembrane region" description="Helical" evidence="1">
    <location>
        <begin position="583"/>
        <end position="604"/>
    </location>
</feature>
<feature type="transmembrane region" description="Helical" evidence="1">
    <location>
        <begin position="289"/>
        <end position="310"/>
    </location>
</feature>
<feature type="transmembrane region" description="Helical" evidence="1">
    <location>
        <begin position="55"/>
        <end position="81"/>
    </location>
</feature>
<reference evidence="3" key="1">
    <citation type="journal article" date="2023" name="Arch. Microbiol.">
        <title>Desulfoferula mesophilus gen. nov. sp. nov., a mesophilic sulfate-reducing bacterium isolated from a brackish lake sediment.</title>
        <authorList>
            <person name="Watanabe T."/>
            <person name="Yabe T."/>
            <person name="Tsuji J.M."/>
            <person name="Fukui M."/>
        </authorList>
    </citation>
    <scope>NUCLEOTIDE SEQUENCE [LARGE SCALE GENOMIC DNA]</scope>
    <source>
        <strain evidence="3">12FAK</strain>
    </source>
</reference>
<feature type="transmembrane region" description="Helical" evidence="1">
    <location>
        <begin position="469"/>
        <end position="488"/>
    </location>
</feature>
<keyword evidence="1" id="KW-0472">Membrane</keyword>
<keyword evidence="1" id="KW-0812">Transmembrane</keyword>
<feature type="transmembrane region" description="Helical" evidence="1">
    <location>
        <begin position="526"/>
        <end position="546"/>
    </location>
</feature>
<evidence type="ECO:0000313" key="3">
    <source>
        <dbReference type="Proteomes" id="UP001366166"/>
    </source>
</evidence>
<evidence type="ECO:0000256" key="1">
    <source>
        <dbReference type="SAM" id="Phobius"/>
    </source>
</evidence>
<accession>A0AAU9EJT4</accession>
<feature type="transmembrane region" description="Helical" evidence="1">
    <location>
        <begin position="377"/>
        <end position="398"/>
    </location>
</feature>
<dbReference type="AlphaFoldDB" id="A0AAU9EJT4"/>
<feature type="transmembrane region" description="Helical" evidence="1">
    <location>
        <begin position="438"/>
        <end position="457"/>
    </location>
</feature>
<feature type="transmembrane region" description="Helical" evidence="1">
    <location>
        <begin position="165"/>
        <end position="184"/>
    </location>
</feature>
<feature type="transmembrane region" description="Helical" evidence="1">
    <location>
        <begin position="125"/>
        <end position="145"/>
    </location>
</feature>
<dbReference type="RefSeq" id="WP_338605221.1">
    <property type="nucleotide sequence ID" value="NZ_AP028679.1"/>
</dbReference>
<dbReference type="Proteomes" id="UP001366166">
    <property type="component" value="Chromosome"/>
</dbReference>
<feature type="transmembrane region" description="Helical" evidence="1">
    <location>
        <begin position="12"/>
        <end position="35"/>
    </location>
</feature>
<dbReference type="EMBL" id="AP028679">
    <property type="protein sequence ID" value="BEQ13509.1"/>
    <property type="molecule type" value="Genomic_DNA"/>
</dbReference>
<feature type="transmembrane region" description="Helical" evidence="1">
    <location>
        <begin position="101"/>
        <end position="119"/>
    </location>
</feature>
<feature type="transmembrane region" description="Helical" evidence="1">
    <location>
        <begin position="616"/>
        <end position="638"/>
    </location>
</feature>
<gene>
    <name evidence="2" type="ORF">FAK_05750</name>
</gene>
<organism evidence="2 3">
    <name type="scientific">Desulfoferula mesophila</name>
    <dbReference type="NCBI Taxonomy" id="3058419"/>
    <lineage>
        <taxon>Bacteria</taxon>
        <taxon>Pseudomonadati</taxon>
        <taxon>Thermodesulfobacteriota</taxon>
        <taxon>Desulfarculia</taxon>
        <taxon>Desulfarculales</taxon>
        <taxon>Desulfarculaceae</taxon>
        <taxon>Desulfoferula</taxon>
    </lineage>
</organism>
<proteinExistence type="predicted"/>
<evidence type="ECO:0008006" key="4">
    <source>
        <dbReference type="Google" id="ProtNLM"/>
    </source>
</evidence>
<feature type="transmembrane region" description="Helical" evidence="1">
    <location>
        <begin position="240"/>
        <end position="260"/>
    </location>
</feature>
<protein>
    <recommendedName>
        <fullName evidence="4">Glycosyltransferase RgtA/B/C/D-like domain-containing protein</fullName>
    </recommendedName>
</protein>
<feature type="transmembrane region" description="Helical" evidence="1">
    <location>
        <begin position="354"/>
        <end position="370"/>
    </location>
</feature>
<evidence type="ECO:0000313" key="2">
    <source>
        <dbReference type="EMBL" id="BEQ13509.1"/>
    </source>
</evidence>
<name>A0AAU9EJT4_9BACT</name>